<proteinExistence type="predicted"/>
<protein>
    <submittedName>
        <fullName evidence="2">(spotted green pufferfish) hypothetical protein</fullName>
    </submittedName>
</protein>
<dbReference type="Pfam" id="PF23039">
    <property type="entry name" value="TMEM132_3rd"/>
    <property type="match status" value="1"/>
</dbReference>
<gene>
    <name evidence="2" type="ORF">GSTENG00029648001</name>
</gene>
<evidence type="ECO:0000259" key="1">
    <source>
        <dbReference type="Pfam" id="PF23039"/>
    </source>
</evidence>
<dbReference type="OrthoDB" id="10026202at2759"/>
<dbReference type="KEGG" id="tng:GSTEN00029648G001"/>
<sequence length="77" mass="8303">MGLGGHWSPMLEVGLQDMLKAGSVAMTLGPVSAKGETLRLDENLEVLVPPSPVRLGKTVAFGIYMKTESNTEQFTLR</sequence>
<evidence type="ECO:0000313" key="2">
    <source>
        <dbReference type="EMBL" id="CAG08626.1"/>
    </source>
</evidence>
<feature type="domain" description="Transmembrane protein TMEM132 cohesin-like" evidence="1">
    <location>
        <begin position="36"/>
        <end position="77"/>
    </location>
</feature>
<organism evidence="2">
    <name type="scientific">Tetraodon nigroviridis</name>
    <name type="common">Spotted green pufferfish</name>
    <name type="synonym">Chelonodon nigroviridis</name>
    <dbReference type="NCBI Taxonomy" id="99883"/>
    <lineage>
        <taxon>Eukaryota</taxon>
        <taxon>Metazoa</taxon>
        <taxon>Chordata</taxon>
        <taxon>Craniata</taxon>
        <taxon>Vertebrata</taxon>
        <taxon>Euteleostomi</taxon>
        <taxon>Actinopterygii</taxon>
        <taxon>Neopterygii</taxon>
        <taxon>Teleostei</taxon>
        <taxon>Neoteleostei</taxon>
        <taxon>Acanthomorphata</taxon>
        <taxon>Eupercaria</taxon>
        <taxon>Tetraodontiformes</taxon>
        <taxon>Tetradontoidea</taxon>
        <taxon>Tetraodontidae</taxon>
        <taxon>Tetraodon</taxon>
    </lineage>
</organism>
<reference evidence="2" key="1">
    <citation type="journal article" date="2004" name="Nature">
        <title>Genome duplication in the teleost fish Tetraodon nigroviridis reveals the early vertebrate proto-karyotype.</title>
        <authorList>
            <person name="Jaillon O."/>
            <person name="Aury J.-M."/>
            <person name="Brunet F."/>
            <person name="Petit J.-L."/>
            <person name="Stange-Thomann N."/>
            <person name="Mauceli E."/>
            <person name="Bouneau L."/>
            <person name="Fischer C."/>
            <person name="Ozouf-Costaz C."/>
            <person name="Bernot A."/>
            <person name="Nicaud S."/>
            <person name="Jaffe D."/>
            <person name="Fisher S."/>
            <person name="Lutfalla G."/>
            <person name="Dossat C."/>
            <person name="Segurens B."/>
            <person name="Dasilva C."/>
            <person name="Salanoubat M."/>
            <person name="Levy M."/>
            <person name="Boudet N."/>
            <person name="Castellano S."/>
            <person name="Anthouard V."/>
            <person name="Jubin C."/>
            <person name="Castelli V."/>
            <person name="Katinka M."/>
            <person name="Vacherie B."/>
            <person name="Biemont C."/>
            <person name="Skalli Z."/>
            <person name="Cattolico L."/>
            <person name="Poulain J."/>
            <person name="De Berardinis V."/>
            <person name="Cruaud C."/>
            <person name="Duprat S."/>
            <person name="Brottier P."/>
            <person name="Coutanceau J.-P."/>
            <person name="Gouzy J."/>
            <person name="Parra G."/>
            <person name="Lardier G."/>
            <person name="Chapple C."/>
            <person name="McKernan K.J."/>
            <person name="McEwan P."/>
            <person name="Bosak S."/>
            <person name="Kellis M."/>
            <person name="Volff J.-N."/>
            <person name="Guigo R."/>
            <person name="Zody M.C."/>
            <person name="Mesirov J."/>
            <person name="Lindblad-Toh K."/>
            <person name="Birren B."/>
            <person name="Nusbaum C."/>
            <person name="Kahn D."/>
            <person name="Robinson-Rechavi M."/>
            <person name="Laudet V."/>
            <person name="Schachter V."/>
            <person name="Quetier F."/>
            <person name="Saurin W."/>
            <person name="Scarpelli C."/>
            <person name="Wincker P."/>
            <person name="Lander E.S."/>
            <person name="Weissenbach J."/>
            <person name="Roest Crollius H."/>
        </authorList>
    </citation>
    <scope>NUCLEOTIDE SEQUENCE [LARGE SCALE GENOMIC DNA]</scope>
</reference>
<dbReference type="EMBL" id="CAAE01014999">
    <property type="protein sequence ID" value="CAG08626.1"/>
    <property type="molecule type" value="Genomic_DNA"/>
</dbReference>
<dbReference type="AlphaFoldDB" id="Q4RSK6"/>
<name>Q4RSK6_TETNG</name>
<reference evidence="2" key="2">
    <citation type="submission" date="2004-02" db="EMBL/GenBank/DDBJ databases">
        <authorList>
            <consortium name="Genoscope"/>
            <consortium name="Whitehead Institute Centre for Genome Research"/>
        </authorList>
    </citation>
    <scope>NUCLEOTIDE SEQUENCE</scope>
</reference>
<dbReference type="InterPro" id="IPR055421">
    <property type="entry name" value="TMEM132_3rd"/>
</dbReference>
<accession>Q4RSK6</accession>
<comment type="caution">
    <text evidence="2">The sequence shown here is derived from an EMBL/GenBank/DDBJ whole genome shotgun (WGS) entry which is preliminary data.</text>
</comment>